<dbReference type="Pfam" id="PF00011">
    <property type="entry name" value="HSP20"/>
    <property type="match status" value="1"/>
</dbReference>
<dbReference type="InterPro" id="IPR008978">
    <property type="entry name" value="HSP20-like_chaperone"/>
</dbReference>
<evidence type="ECO:0000259" key="5">
    <source>
        <dbReference type="PROSITE" id="PS01031"/>
    </source>
</evidence>
<evidence type="ECO:0000256" key="1">
    <source>
        <dbReference type="ARBA" id="ARBA00023016"/>
    </source>
</evidence>
<gene>
    <name evidence="6" type="ORF">UCRPC4_g00191</name>
</gene>
<comment type="similarity">
    <text evidence="2 3">Belongs to the small heat shock protein (HSP20) family.</text>
</comment>
<dbReference type="InterPro" id="IPR031107">
    <property type="entry name" value="Small_HSP"/>
</dbReference>
<dbReference type="Gene3D" id="2.60.40.790">
    <property type="match status" value="1"/>
</dbReference>
<dbReference type="PROSITE" id="PS01031">
    <property type="entry name" value="SHSP"/>
    <property type="match status" value="1"/>
</dbReference>
<dbReference type="AlphaFoldDB" id="A0A0G2F2J2"/>
<organism evidence="6 7">
    <name type="scientific">Phaeomoniella chlamydospora</name>
    <name type="common">Phaeoacremonium chlamydosporum</name>
    <dbReference type="NCBI Taxonomy" id="158046"/>
    <lineage>
        <taxon>Eukaryota</taxon>
        <taxon>Fungi</taxon>
        <taxon>Dikarya</taxon>
        <taxon>Ascomycota</taxon>
        <taxon>Pezizomycotina</taxon>
        <taxon>Eurotiomycetes</taxon>
        <taxon>Chaetothyriomycetidae</taxon>
        <taxon>Phaeomoniellales</taxon>
        <taxon>Phaeomoniellaceae</taxon>
        <taxon>Phaeomoniella</taxon>
    </lineage>
</organism>
<reference evidence="6 7" key="1">
    <citation type="submission" date="2015-05" db="EMBL/GenBank/DDBJ databases">
        <title>Distinctive expansion of gene families associated with plant cell wall degradation and secondary metabolism in the genomes of grapevine trunk pathogens.</title>
        <authorList>
            <person name="Lawrence D.P."/>
            <person name="Travadon R."/>
            <person name="Rolshausen P.E."/>
            <person name="Baumgartner K."/>
        </authorList>
    </citation>
    <scope>NUCLEOTIDE SEQUENCE [LARGE SCALE GENOMIC DNA]</scope>
    <source>
        <strain evidence="6">UCRPC4</strain>
    </source>
</reference>
<dbReference type="InterPro" id="IPR002068">
    <property type="entry name" value="A-crystallin/Hsp20_dom"/>
</dbReference>
<name>A0A0G2F2J2_PHACM</name>
<dbReference type="CDD" id="cd06464">
    <property type="entry name" value="ACD_sHsps-like"/>
    <property type="match status" value="1"/>
</dbReference>
<dbReference type="SUPFAM" id="SSF49764">
    <property type="entry name" value="HSP20-like chaperones"/>
    <property type="match status" value="1"/>
</dbReference>
<evidence type="ECO:0000313" key="7">
    <source>
        <dbReference type="Proteomes" id="UP000053317"/>
    </source>
</evidence>
<dbReference type="PANTHER" id="PTHR11527">
    <property type="entry name" value="HEAT-SHOCK PROTEIN 20 FAMILY MEMBER"/>
    <property type="match status" value="1"/>
</dbReference>
<dbReference type="EMBL" id="LCWF01000006">
    <property type="protein sequence ID" value="KKY29002.1"/>
    <property type="molecule type" value="Genomic_DNA"/>
</dbReference>
<keyword evidence="7" id="KW-1185">Reference proteome</keyword>
<evidence type="ECO:0000256" key="4">
    <source>
        <dbReference type="SAM" id="MobiDB-lite"/>
    </source>
</evidence>
<dbReference type="Proteomes" id="UP000053317">
    <property type="component" value="Unassembled WGS sequence"/>
</dbReference>
<evidence type="ECO:0000256" key="2">
    <source>
        <dbReference type="PROSITE-ProRule" id="PRU00285"/>
    </source>
</evidence>
<evidence type="ECO:0000313" key="6">
    <source>
        <dbReference type="EMBL" id="KKY29002.1"/>
    </source>
</evidence>
<dbReference type="OrthoDB" id="1431247at2759"/>
<evidence type="ECO:0000256" key="3">
    <source>
        <dbReference type="RuleBase" id="RU003616"/>
    </source>
</evidence>
<sequence>MQAYRTKLPSLCKVIKPVTTQTRTMAFFPRHYNSAFGSDFSPLFRLLDDVSDLTRPNGSRVSSVRAWAPRFNVAEHEDSYQLDGELPGVDQKNVSIEFTDPHTLVIKGHTEQEYTSGEPLEDVSAQGRIENVKNSHKPTVEDEGATTTSTAVATTSNEQQVQKSGEPKYKSWISERSFGEFHRSFSFPSRVDQDAVKASLKNGILSIIVPKMKAPQSRKITIE</sequence>
<comment type="caution">
    <text evidence="6">The sequence shown here is derived from an EMBL/GenBank/DDBJ whole genome shotgun (WGS) entry which is preliminary data.</text>
</comment>
<reference evidence="6 7" key="2">
    <citation type="submission" date="2015-05" db="EMBL/GenBank/DDBJ databases">
        <authorList>
            <person name="Morales-Cruz A."/>
            <person name="Amrine K.C."/>
            <person name="Cantu D."/>
        </authorList>
    </citation>
    <scope>NUCLEOTIDE SEQUENCE [LARGE SCALE GENOMIC DNA]</scope>
    <source>
        <strain evidence="6">UCRPC4</strain>
    </source>
</reference>
<feature type="region of interest" description="Disordered" evidence="4">
    <location>
        <begin position="137"/>
        <end position="167"/>
    </location>
</feature>
<feature type="compositionally biased region" description="Low complexity" evidence="4">
    <location>
        <begin position="145"/>
        <end position="156"/>
    </location>
</feature>
<accession>A0A0G2F2J2</accession>
<keyword evidence="1 6" id="KW-0346">Stress response</keyword>
<proteinExistence type="inferred from homology"/>
<protein>
    <submittedName>
        <fullName evidence="6">Putative 30 kDa heat shock protein</fullName>
    </submittedName>
</protein>
<feature type="domain" description="SHSP" evidence="5">
    <location>
        <begin position="62"/>
        <end position="223"/>
    </location>
</feature>